<reference evidence="1" key="2">
    <citation type="submission" date="2015-06" db="EMBL/GenBank/DDBJ databases">
        <title>Environmentally co-occuring mercury resistance plasmids are genetically and phenotypically diverse and confer variable context-dependent fitness effects.</title>
        <authorList>
            <person name="Hall J.P.J."/>
            <person name="Harrison E."/>
            <person name="Lilley A.K."/>
            <person name="Paterson S."/>
            <person name="Spiers A.J."/>
            <person name="Brockhurst M.A."/>
        </authorList>
    </citation>
    <scope>NUCLEOTIDE SEQUENCE [LARGE SCALE GENOMIC DNA]</scope>
    <source>
        <strain evidence="1">SBW25</strain>
        <plasmid evidence="1">pQBR55</plasmid>
    </source>
</reference>
<name>A0A0G4E621_PSEFS</name>
<geneLocation type="plasmid" evidence="1">
    <name>pQBR55</name>
</geneLocation>
<sequence>MEPLLKKRGFTIHRVWIEVWRLERGFLRIDFPDYLEKRRCGLVEVMPDEGGSLLKKKTDIHSTYSMAD</sequence>
<evidence type="ECO:0000313" key="1">
    <source>
        <dbReference type="EMBL" id="CEK42453.1"/>
    </source>
</evidence>
<dbReference type="EMBL" id="LN713927">
    <property type="protein sequence ID" value="CEK42453.1"/>
    <property type="molecule type" value="Genomic_DNA"/>
</dbReference>
<dbReference type="AlphaFoldDB" id="A0A0G4E621"/>
<reference evidence="1" key="1">
    <citation type="submission" date="2014-12" db="EMBL/GenBank/DDBJ databases">
        <authorList>
            <person name="Hall J."/>
        </authorList>
    </citation>
    <scope>NUCLEOTIDE SEQUENCE [LARGE SCALE GENOMIC DNA]</scope>
    <source>
        <strain evidence="1">SBW25</strain>
        <plasmid evidence="1">pQBR55</plasmid>
    </source>
</reference>
<gene>
    <name evidence="1" type="ORF">PQBR55_0074</name>
</gene>
<protein>
    <submittedName>
        <fullName evidence="1">Uncharacterized protein</fullName>
    </submittedName>
</protein>
<accession>A0A0G4E621</accession>
<organism evidence="1">
    <name type="scientific">Pseudomonas fluorescens (strain SBW25)</name>
    <dbReference type="NCBI Taxonomy" id="216595"/>
    <lineage>
        <taxon>Bacteria</taxon>
        <taxon>Pseudomonadati</taxon>
        <taxon>Pseudomonadota</taxon>
        <taxon>Gammaproteobacteria</taxon>
        <taxon>Pseudomonadales</taxon>
        <taxon>Pseudomonadaceae</taxon>
        <taxon>Pseudomonas</taxon>
    </lineage>
</organism>
<keyword evidence="1" id="KW-0614">Plasmid</keyword>
<proteinExistence type="predicted"/>